<keyword evidence="3" id="KW-0560">Oxidoreductase</keyword>
<reference evidence="7 8" key="1">
    <citation type="submission" date="2016-05" db="EMBL/GenBank/DDBJ databases">
        <title>Paenibacillus sp. 1ZS3-15 nov., isolated from the rhizosphere soil.</title>
        <authorList>
            <person name="Zhang X.X."/>
            <person name="Zhang J."/>
        </authorList>
    </citation>
    <scope>NUCLEOTIDE SEQUENCE [LARGE SCALE GENOMIC DNA]</scope>
    <source>
        <strain evidence="7 8">1ZS3-15</strain>
    </source>
</reference>
<dbReference type="Gene3D" id="3.50.50.60">
    <property type="entry name" value="FAD/NAD(P)-binding domain"/>
    <property type="match status" value="1"/>
</dbReference>
<dbReference type="Proteomes" id="UP000078454">
    <property type="component" value="Unassembled WGS sequence"/>
</dbReference>
<dbReference type="InterPro" id="IPR039650">
    <property type="entry name" value="HdrA-like"/>
</dbReference>
<comment type="caution">
    <text evidence="7">The sequence shown here is derived from an EMBL/GenBank/DDBJ whole genome shotgun (WGS) entry which is preliminary data.</text>
</comment>
<gene>
    <name evidence="7" type="ORF">A8708_28925</name>
</gene>
<keyword evidence="2" id="KW-0479">Metal-binding</keyword>
<dbReference type="Gene3D" id="2.60.120.260">
    <property type="entry name" value="Galactose-binding domain-like"/>
    <property type="match status" value="1"/>
</dbReference>
<evidence type="ECO:0000256" key="5">
    <source>
        <dbReference type="ARBA" id="ARBA00023014"/>
    </source>
</evidence>
<dbReference type="SUPFAM" id="SSF51905">
    <property type="entry name" value="FAD/NAD(P)-binding domain"/>
    <property type="match status" value="1"/>
</dbReference>
<evidence type="ECO:0000256" key="2">
    <source>
        <dbReference type="ARBA" id="ARBA00022723"/>
    </source>
</evidence>
<keyword evidence="4" id="KW-0408">Iron</keyword>
<dbReference type="GO" id="GO:0016491">
    <property type="term" value="F:oxidoreductase activity"/>
    <property type="evidence" value="ECO:0007669"/>
    <property type="project" value="UniProtKB-KW"/>
</dbReference>
<dbReference type="InterPro" id="IPR036188">
    <property type="entry name" value="FAD/NAD-bd_sf"/>
</dbReference>
<feature type="compositionally biased region" description="Basic and acidic residues" evidence="6">
    <location>
        <begin position="484"/>
        <end position="497"/>
    </location>
</feature>
<evidence type="ECO:0000256" key="6">
    <source>
        <dbReference type="SAM" id="MobiDB-lite"/>
    </source>
</evidence>
<dbReference type="OrthoDB" id="9780658at2"/>
<dbReference type="PANTHER" id="PTHR43498">
    <property type="entry name" value="FERREDOXIN:COB-COM HETERODISULFIDE REDUCTASE SUBUNIT A"/>
    <property type="match status" value="1"/>
</dbReference>
<dbReference type="Pfam" id="PF12831">
    <property type="entry name" value="FAD_oxidored"/>
    <property type="match status" value="1"/>
</dbReference>
<proteinExistence type="predicted"/>
<name>A0A198A990_9BACL</name>
<keyword evidence="5" id="KW-0411">Iron-sulfur</keyword>
<dbReference type="AlphaFoldDB" id="A0A198A990"/>
<evidence type="ECO:0008006" key="9">
    <source>
        <dbReference type="Google" id="ProtNLM"/>
    </source>
</evidence>
<protein>
    <recommendedName>
        <fullName evidence="9">FAD-dependent oxidoreductase</fullName>
    </recommendedName>
</protein>
<evidence type="ECO:0000313" key="8">
    <source>
        <dbReference type="Proteomes" id="UP000078454"/>
    </source>
</evidence>
<keyword evidence="1" id="KW-0004">4Fe-4S</keyword>
<organism evidence="7 8">
    <name type="scientific">Paenibacillus oryzisoli</name>
    <dbReference type="NCBI Taxonomy" id="1850517"/>
    <lineage>
        <taxon>Bacteria</taxon>
        <taxon>Bacillati</taxon>
        <taxon>Bacillota</taxon>
        <taxon>Bacilli</taxon>
        <taxon>Bacillales</taxon>
        <taxon>Paenibacillaceae</taxon>
        <taxon>Paenibacillus</taxon>
    </lineage>
</organism>
<dbReference type="GO" id="GO:0051539">
    <property type="term" value="F:4 iron, 4 sulfur cluster binding"/>
    <property type="evidence" value="ECO:0007669"/>
    <property type="project" value="UniProtKB-KW"/>
</dbReference>
<sequence>MTVKKQEQYDVVVCGGGLAGFCAAISAARHGAKTCIIQDRPVFGGNSSSEVCVTPHGAAAFHAYARETGIISELLIEERARNHAPILENGWTNSVWDMTMYDMAMSTPNLSFHLNTSIVSVMKNSDRTISAVVARVANAETEITIAGNIFIDCTGDGIVADQAGCEWRWGSEGIEEFNEPHAPLQASKDTMGNSIHFRAKDMGRPVPFQAPEWAVKHEDPDYFYKQGRPFQSLHGGYWWIEIGVPWNTIYDSENIRHELTRHVHGIWDWIKNKDPEMKHKAANFALDWIGQVPGKRESRRIMGHYFMTEHDPANKTVFPDEIAFGGWFIDLHTPGGLLAPTAEPASAEGYAETSEYAIKSYCGPYGIPLRIMIAKDIDNLMMAGRNVSVTHAALGTVRVMSTTALMGQAVGIAAAYSLKNGIPLSEIPTRGIKEVQQILLRDGCFLPNVSNEDPKDLARRAIVTSSSEAKLVGVGPESRGVSGLKERSKQPDARKAEPLNHRRGQLIAIGEEGLDAVFICLSNPTDGVQLVEAGIYPADHIWDYRVNTGKALATTVLQVPPGVDQWIEWPVQLDHDAGLITGRYVRLDLMANPHVHWYTAGTFEPGHVSSFEMGKGKMRRYGGTLSFRVEPAQSCYGAMNVINGVTRPSKYTNLWRSDPNLPNAQWIQLSWPDEQTISCVELTFPGHLLHEYHVYEPFYRDPQCPRDYSILAWVDEEWAELERIQDNYQRHRKHQLHSQINTTKLRLVIHATNGDPSAAVYEIRCYS</sequence>
<dbReference type="STRING" id="1850517.A8708_28925"/>
<evidence type="ECO:0000313" key="7">
    <source>
        <dbReference type="EMBL" id="OAS18034.1"/>
    </source>
</evidence>
<evidence type="ECO:0000256" key="1">
    <source>
        <dbReference type="ARBA" id="ARBA00022485"/>
    </source>
</evidence>
<dbReference type="PANTHER" id="PTHR43498:SF1">
    <property type="entry name" value="COB--COM HETERODISULFIDE REDUCTASE IRON-SULFUR SUBUNIT A"/>
    <property type="match status" value="1"/>
</dbReference>
<accession>A0A198A990</accession>
<dbReference type="EMBL" id="LYPB01000069">
    <property type="protein sequence ID" value="OAS18034.1"/>
    <property type="molecule type" value="Genomic_DNA"/>
</dbReference>
<dbReference type="RefSeq" id="WP_068665196.1">
    <property type="nucleotide sequence ID" value="NZ_LYPB01000069.1"/>
</dbReference>
<keyword evidence="8" id="KW-1185">Reference proteome</keyword>
<evidence type="ECO:0000256" key="3">
    <source>
        <dbReference type="ARBA" id="ARBA00023002"/>
    </source>
</evidence>
<evidence type="ECO:0000256" key="4">
    <source>
        <dbReference type="ARBA" id="ARBA00023004"/>
    </source>
</evidence>
<dbReference type="GO" id="GO:0046872">
    <property type="term" value="F:metal ion binding"/>
    <property type="evidence" value="ECO:0007669"/>
    <property type="project" value="UniProtKB-KW"/>
</dbReference>
<feature type="region of interest" description="Disordered" evidence="6">
    <location>
        <begin position="473"/>
        <end position="497"/>
    </location>
</feature>